<sequence>MQRKKIRTTCRDQRIKKGSKKNLSDWARLIPNESDFEKRQSNKRPLMLSMNLVKTLTNRNSSLPTAIGCFFFGWGLIPVIDLTVRTPPVPPPVSGRALSVSARACLLTTEYRGYNKIGPKMFRVGPEYDKYWRKLNDCNEALLFALVLDPRYKLYSYEVRMQRDGERGGTNDSQNHQVLIPQSLNHKLNLSMTWFFLIHLSSRPKGKKSRNVHDEFVARRMEKNSSKMKNELDKYIEEEAKQPTQRFDILGWWASSG</sequence>
<comment type="caution">
    <text evidence="1">The sequence shown here is derived from an EMBL/GenBank/DDBJ whole genome shotgun (WGS) entry which is preliminary data.</text>
</comment>
<dbReference type="SUPFAM" id="SSF53098">
    <property type="entry name" value="Ribonuclease H-like"/>
    <property type="match status" value="1"/>
</dbReference>
<evidence type="ECO:0000313" key="2">
    <source>
        <dbReference type="Proteomes" id="UP000525078"/>
    </source>
</evidence>
<dbReference type="Proteomes" id="UP000525078">
    <property type="component" value="Unassembled WGS sequence"/>
</dbReference>
<protein>
    <submittedName>
        <fullName evidence="1">Uncharacterized protein</fullName>
    </submittedName>
</protein>
<reference evidence="1 2" key="1">
    <citation type="journal article" date="2020" name="bioRxiv">
        <title>Sequence and annotation of 42 cannabis genomes reveals extensive copy number variation in cannabinoid synthesis and pathogen resistance genes.</title>
        <authorList>
            <person name="Mckernan K.J."/>
            <person name="Helbert Y."/>
            <person name="Kane L.T."/>
            <person name="Ebling H."/>
            <person name="Zhang L."/>
            <person name="Liu B."/>
            <person name="Eaton Z."/>
            <person name="Mclaughlin S."/>
            <person name="Kingan S."/>
            <person name="Baybayan P."/>
            <person name="Concepcion G."/>
            <person name="Jordan M."/>
            <person name="Riva A."/>
            <person name="Barbazuk W."/>
            <person name="Harkins T."/>
        </authorList>
    </citation>
    <scope>NUCLEOTIDE SEQUENCE [LARGE SCALE GENOMIC DNA]</scope>
    <source>
        <strain evidence="2">cv. Jamaican Lion 4</strain>
        <tissue evidence="1">Leaf</tissue>
    </source>
</reference>
<name>A0A7J6GFF3_CANSA</name>
<organism evidence="1 2">
    <name type="scientific">Cannabis sativa</name>
    <name type="common">Hemp</name>
    <name type="synonym">Marijuana</name>
    <dbReference type="NCBI Taxonomy" id="3483"/>
    <lineage>
        <taxon>Eukaryota</taxon>
        <taxon>Viridiplantae</taxon>
        <taxon>Streptophyta</taxon>
        <taxon>Embryophyta</taxon>
        <taxon>Tracheophyta</taxon>
        <taxon>Spermatophyta</taxon>
        <taxon>Magnoliopsida</taxon>
        <taxon>eudicotyledons</taxon>
        <taxon>Gunneridae</taxon>
        <taxon>Pentapetalae</taxon>
        <taxon>rosids</taxon>
        <taxon>fabids</taxon>
        <taxon>Rosales</taxon>
        <taxon>Cannabaceae</taxon>
        <taxon>Cannabis</taxon>
    </lineage>
</organism>
<dbReference type="InterPro" id="IPR012337">
    <property type="entry name" value="RNaseH-like_sf"/>
</dbReference>
<dbReference type="PANTHER" id="PTHR23272">
    <property type="entry name" value="BED FINGER-RELATED"/>
    <property type="match status" value="1"/>
</dbReference>
<dbReference type="AlphaFoldDB" id="A0A7J6GFF3"/>
<proteinExistence type="predicted"/>
<dbReference type="PANTHER" id="PTHR23272:SF161">
    <property type="entry name" value="ZINC FINGER BED DOMAIN-CONTAINING PROTEIN RICESLEEPER 1-LIKE"/>
    <property type="match status" value="1"/>
</dbReference>
<evidence type="ECO:0000313" key="1">
    <source>
        <dbReference type="EMBL" id="KAF4381572.1"/>
    </source>
</evidence>
<dbReference type="EMBL" id="JAATIP010000060">
    <property type="protein sequence ID" value="KAF4381572.1"/>
    <property type="molecule type" value="Genomic_DNA"/>
</dbReference>
<accession>A0A7J6GFF3</accession>
<gene>
    <name evidence="1" type="ORF">F8388_021200</name>
</gene>